<evidence type="ECO:0000313" key="2">
    <source>
        <dbReference type="Proteomes" id="UP000297597"/>
    </source>
</evidence>
<dbReference type="OrthoDB" id="7864830at2"/>
<name>A0A4Y7RUM9_9FIRM</name>
<comment type="caution">
    <text evidence="1">The sequence shown here is derived from an EMBL/GenBank/DDBJ whole genome shotgun (WGS) entry which is preliminary data.</text>
</comment>
<gene>
    <name evidence="1" type="ORF">Pmgp_01344</name>
</gene>
<dbReference type="RefSeq" id="WP_134213206.1">
    <property type="nucleotide sequence ID" value="NZ_QFFZ01000010.1"/>
</dbReference>
<keyword evidence="2" id="KW-1185">Reference proteome</keyword>
<evidence type="ECO:0000313" key="1">
    <source>
        <dbReference type="EMBL" id="TEB11977.1"/>
    </source>
</evidence>
<accession>A0A4Y7RUM9</accession>
<dbReference type="Proteomes" id="UP000297597">
    <property type="component" value="Unassembled WGS sequence"/>
</dbReference>
<reference evidence="1 2" key="1">
    <citation type="journal article" date="2018" name="Environ. Microbiol.">
        <title>Novel energy conservation strategies and behaviour of Pelotomaculum schinkii driving syntrophic propionate catabolism.</title>
        <authorList>
            <person name="Hidalgo-Ahumada C.A.P."/>
            <person name="Nobu M.K."/>
            <person name="Narihiro T."/>
            <person name="Tamaki H."/>
            <person name="Liu W.T."/>
            <person name="Kamagata Y."/>
            <person name="Stams A.J.M."/>
            <person name="Imachi H."/>
            <person name="Sousa D.Z."/>
        </authorList>
    </citation>
    <scope>NUCLEOTIDE SEQUENCE [LARGE SCALE GENOMIC DNA]</scope>
    <source>
        <strain evidence="1 2">MGP</strain>
    </source>
</reference>
<proteinExistence type="predicted"/>
<protein>
    <submittedName>
        <fullName evidence="1">Uncharacterized protein</fullName>
    </submittedName>
</protein>
<dbReference type="AlphaFoldDB" id="A0A4Y7RUM9"/>
<organism evidence="1 2">
    <name type="scientific">Pelotomaculum propionicicum</name>
    <dbReference type="NCBI Taxonomy" id="258475"/>
    <lineage>
        <taxon>Bacteria</taxon>
        <taxon>Bacillati</taxon>
        <taxon>Bacillota</taxon>
        <taxon>Clostridia</taxon>
        <taxon>Eubacteriales</taxon>
        <taxon>Desulfotomaculaceae</taxon>
        <taxon>Pelotomaculum</taxon>
    </lineage>
</organism>
<sequence length="81" mass="8718">MPPFFPDDVAKAAFIRSDGECECLNNTHKHYGRCNNHLTFVMRGLDLPGGWEAVPIDAAGPPVLSNCQAICRDCLANGNGS</sequence>
<dbReference type="EMBL" id="QFFZ01000010">
    <property type="protein sequence ID" value="TEB11977.1"/>
    <property type="molecule type" value="Genomic_DNA"/>
</dbReference>